<gene>
    <name evidence="1" type="ORF">SERLA73DRAFT_148992</name>
</gene>
<proteinExistence type="predicted"/>
<sequence>MATVASTVLYPKVASRDWGTRNGLNPLNMSLLFEGSVPNSRIFFAEMRLKVTITLPRDCAGITPVIKSGPLDFMYGSNSLQHSLEWTWGREVFWMAYIAAYPEFPNGRWTIWSLKISPEGSFLEGWMTKCTSAVQEEIRLFNDNVDYVSTRGAIWERFQDTVALIFDGRVISAGI</sequence>
<organism evidence="2">
    <name type="scientific">Serpula lacrymans var. lacrymans (strain S7.3)</name>
    <name type="common">Dry rot fungus</name>
    <dbReference type="NCBI Taxonomy" id="936435"/>
    <lineage>
        <taxon>Eukaryota</taxon>
        <taxon>Fungi</taxon>
        <taxon>Dikarya</taxon>
        <taxon>Basidiomycota</taxon>
        <taxon>Agaricomycotina</taxon>
        <taxon>Agaricomycetes</taxon>
        <taxon>Agaricomycetidae</taxon>
        <taxon>Boletales</taxon>
        <taxon>Coniophorineae</taxon>
        <taxon>Serpulaceae</taxon>
        <taxon>Serpula</taxon>
    </lineage>
</organism>
<evidence type="ECO:0000313" key="1">
    <source>
        <dbReference type="EMBL" id="EGO04520.1"/>
    </source>
</evidence>
<name>F8PHI8_SERL3</name>
<dbReference type="InParanoid" id="F8PHI8"/>
<dbReference type="AlphaFoldDB" id="F8PHI8"/>
<accession>F8PHI8</accession>
<reference evidence="2" key="1">
    <citation type="journal article" date="2011" name="Science">
        <title>The plant cell wall-decomposing machinery underlies the functional diversity of forest fungi.</title>
        <authorList>
            <person name="Eastwood D.C."/>
            <person name="Floudas D."/>
            <person name="Binder M."/>
            <person name="Majcherczyk A."/>
            <person name="Schneider P."/>
            <person name="Aerts A."/>
            <person name="Asiegbu F.O."/>
            <person name="Baker S.E."/>
            <person name="Barry K."/>
            <person name="Bendiksby M."/>
            <person name="Blumentritt M."/>
            <person name="Coutinho P.M."/>
            <person name="Cullen D."/>
            <person name="de Vries R.P."/>
            <person name="Gathman A."/>
            <person name="Goodell B."/>
            <person name="Henrissat B."/>
            <person name="Ihrmark K."/>
            <person name="Kauserud H."/>
            <person name="Kohler A."/>
            <person name="LaButti K."/>
            <person name="Lapidus A."/>
            <person name="Lavin J.L."/>
            <person name="Lee Y.-H."/>
            <person name="Lindquist E."/>
            <person name="Lilly W."/>
            <person name="Lucas S."/>
            <person name="Morin E."/>
            <person name="Murat C."/>
            <person name="Oguiza J.A."/>
            <person name="Park J."/>
            <person name="Pisabarro A.G."/>
            <person name="Riley R."/>
            <person name="Rosling A."/>
            <person name="Salamov A."/>
            <person name="Schmidt O."/>
            <person name="Schmutz J."/>
            <person name="Skrede I."/>
            <person name="Stenlid J."/>
            <person name="Wiebenga A."/>
            <person name="Xie X."/>
            <person name="Kuees U."/>
            <person name="Hibbett D.S."/>
            <person name="Hoffmeister D."/>
            <person name="Hoegberg N."/>
            <person name="Martin F."/>
            <person name="Grigoriev I.V."/>
            <person name="Watkinson S.C."/>
        </authorList>
    </citation>
    <scope>NUCLEOTIDE SEQUENCE [LARGE SCALE GENOMIC DNA]</scope>
    <source>
        <strain evidence="2">strain S7.3</strain>
    </source>
</reference>
<dbReference type="HOGENOM" id="CLU_107692_1_0_1"/>
<keyword evidence="2" id="KW-1185">Reference proteome</keyword>
<dbReference type="OrthoDB" id="2659593at2759"/>
<protein>
    <submittedName>
        <fullName evidence="1">Uncharacterized protein</fullName>
    </submittedName>
</protein>
<dbReference type="EMBL" id="GL945474">
    <property type="protein sequence ID" value="EGO04520.1"/>
    <property type="molecule type" value="Genomic_DNA"/>
</dbReference>
<dbReference type="Proteomes" id="UP000008063">
    <property type="component" value="Unassembled WGS sequence"/>
</dbReference>
<evidence type="ECO:0000313" key="2">
    <source>
        <dbReference type="Proteomes" id="UP000008063"/>
    </source>
</evidence>